<protein>
    <submittedName>
        <fullName evidence="2">Uncharacterized protein</fullName>
    </submittedName>
</protein>
<feature type="region of interest" description="Disordered" evidence="1">
    <location>
        <begin position="1"/>
        <end position="32"/>
    </location>
</feature>
<dbReference type="RefSeq" id="XP_018262468.1">
    <property type="nucleotide sequence ID" value="XM_018408777.1"/>
</dbReference>
<name>A0A1A6A3J5_9TREE</name>
<dbReference type="OrthoDB" id="2563608at2759"/>
<reference evidence="3" key="3">
    <citation type="submission" date="2024-02" db="EMBL/GenBank/DDBJ databases">
        <title>Comparative genomics of Cryptococcus and Kwoniella reveals pathogenesis evolution and contrasting modes of karyotype evolution via chromosome fusion or intercentromeric recombination.</title>
        <authorList>
            <person name="Coelho M.A."/>
            <person name="David-Palma M."/>
            <person name="Shea T."/>
            <person name="Bowers K."/>
            <person name="McGinley-Smith S."/>
            <person name="Mohammad A.W."/>
            <person name="Gnirke A."/>
            <person name="Yurkov A.M."/>
            <person name="Nowrousian M."/>
            <person name="Sun S."/>
            <person name="Cuomo C.A."/>
            <person name="Heitman J."/>
        </authorList>
    </citation>
    <scope>NUCLEOTIDE SEQUENCE</scope>
    <source>
        <strain evidence="3">CBS 10117</strain>
    </source>
</reference>
<evidence type="ECO:0000313" key="3">
    <source>
        <dbReference type="EMBL" id="WWC62473.1"/>
    </source>
</evidence>
<reference evidence="2" key="1">
    <citation type="submission" date="2013-07" db="EMBL/GenBank/DDBJ databases">
        <title>The Genome Sequence of Cryptococcus dejecticola CBS10117.</title>
        <authorList>
            <consortium name="The Broad Institute Genome Sequencing Platform"/>
            <person name="Cuomo C."/>
            <person name="Litvintseva A."/>
            <person name="Chen Y."/>
            <person name="Heitman J."/>
            <person name="Sun S."/>
            <person name="Springer D."/>
            <person name="Dromer F."/>
            <person name="Young S.K."/>
            <person name="Zeng Q."/>
            <person name="Gargeya S."/>
            <person name="Fitzgerald M."/>
            <person name="Abouelleil A."/>
            <person name="Alvarado L."/>
            <person name="Berlin A.M."/>
            <person name="Chapman S.B."/>
            <person name="Dewar J."/>
            <person name="Goldberg J."/>
            <person name="Griggs A."/>
            <person name="Gujja S."/>
            <person name="Hansen M."/>
            <person name="Howarth C."/>
            <person name="Imamovic A."/>
            <person name="Larimer J."/>
            <person name="McCowan C."/>
            <person name="Murphy C."/>
            <person name="Pearson M."/>
            <person name="Priest M."/>
            <person name="Roberts A."/>
            <person name="Saif S."/>
            <person name="Shea T."/>
            <person name="Sykes S."/>
            <person name="Wortman J."/>
            <person name="Nusbaum C."/>
            <person name="Birren B."/>
        </authorList>
    </citation>
    <scope>NUCLEOTIDE SEQUENCE [LARGE SCALE GENOMIC DNA]</scope>
    <source>
        <strain evidence="2">CBS 10117</strain>
    </source>
</reference>
<keyword evidence="4" id="KW-1185">Reference proteome</keyword>
<reference evidence="3" key="2">
    <citation type="submission" date="2013-07" db="EMBL/GenBank/DDBJ databases">
        <authorList>
            <consortium name="The Broad Institute Genome Sequencing Platform"/>
            <person name="Cuomo C."/>
            <person name="Litvintseva A."/>
            <person name="Chen Y."/>
            <person name="Heitman J."/>
            <person name="Sun S."/>
            <person name="Springer D."/>
            <person name="Dromer F."/>
            <person name="Young S.K."/>
            <person name="Zeng Q."/>
            <person name="Gargeya S."/>
            <person name="Fitzgerald M."/>
            <person name="Abouelleil A."/>
            <person name="Alvarado L."/>
            <person name="Berlin A.M."/>
            <person name="Chapman S.B."/>
            <person name="Dewar J."/>
            <person name="Goldberg J."/>
            <person name="Griggs A."/>
            <person name="Gujja S."/>
            <person name="Hansen M."/>
            <person name="Howarth C."/>
            <person name="Imamovic A."/>
            <person name="Larimer J."/>
            <person name="McCowan C."/>
            <person name="Murphy C."/>
            <person name="Pearson M."/>
            <person name="Priest M."/>
            <person name="Roberts A."/>
            <person name="Saif S."/>
            <person name="Shea T."/>
            <person name="Sykes S."/>
            <person name="Wortman J."/>
            <person name="Nusbaum C."/>
            <person name="Birren B."/>
        </authorList>
    </citation>
    <scope>NUCLEOTIDE SEQUENCE</scope>
    <source>
        <strain evidence="3">CBS 10117</strain>
    </source>
</reference>
<dbReference type="AlphaFoldDB" id="A0A1A6A3J5"/>
<dbReference type="EMBL" id="KI894032">
    <property type="protein sequence ID" value="OBR84626.1"/>
    <property type="molecule type" value="Genomic_DNA"/>
</dbReference>
<evidence type="ECO:0000313" key="2">
    <source>
        <dbReference type="EMBL" id="OBR84626.1"/>
    </source>
</evidence>
<accession>A0A1A6A3J5</accession>
<dbReference type="VEuPathDB" id="FungiDB:I303_05485"/>
<dbReference type="Proteomes" id="UP000078595">
    <property type="component" value="Chromosome 6"/>
</dbReference>
<dbReference type="GeneID" id="28969184"/>
<gene>
    <name evidence="2" type="ORF">I303_05485</name>
    <name evidence="3" type="ORF">I303_105069</name>
</gene>
<sequence length="162" mass="18031">MCCGSRKSDIPPNYAQAEPPPPPPTHQYDYGDMPSPLVPAGYNFDPYSSHLDPVEIYVAGVFLAQIVNGTARPQSNHPFQPLMVLSSLIFPDWVPEQICSAVYAALPPTLLKPDGVPLIMQMPVEFAEQLRERQVQEPSREEPGLLYFGWGPMRYPSHPVEA</sequence>
<dbReference type="EMBL" id="CP144535">
    <property type="protein sequence ID" value="WWC62473.1"/>
    <property type="molecule type" value="Genomic_DNA"/>
</dbReference>
<dbReference type="KEGG" id="kdj:28969184"/>
<proteinExistence type="predicted"/>
<evidence type="ECO:0000313" key="4">
    <source>
        <dbReference type="Proteomes" id="UP000078595"/>
    </source>
</evidence>
<organism evidence="2">
    <name type="scientific">Kwoniella dejecticola CBS 10117</name>
    <dbReference type="NCBI Taxonomy" id="1296121"/>
    <lineage>
        <taxon>Eukaryota</taxon>
        <taxon>Fungi</taxon>
        <taxon>Dikarya</taxon>
        <taxon>Basidiomycota</taxon>
        <taxon>Agaricomycotina</taxon>
        <taxon>Tremellomycetes</taxon>
        <taxon>Tremellales</taxon>
        <taxon>Cryptococcaceae</taxon>
        <taxon>Kwoniella</taxon>
    </lineage>
</organism>
<evidence type="ECO:0000256" key="1">
    <source>
        <dbReference type="SAM" id="MobiDB-lite"/>
    </source>
</evidence>